<dbReference type="InterPro" id="IPR003959">
    <property type="entry name" value="ATPase_AAA_core"/>
</dbReference>
<dbReference type="Pfam" id="PF13304">
    <property type="entry name" value="AAA_21"/>
    <property type="match status" value="1"/>
</dbReference>
<reference evidence="2" key="1">
    <citation type="submission" date="2019-02" db="EMBL/GenBank/DDBJ databases">
        <title>Draft genome of the type strain Pelomonas aquatica CCUG 52575T.</title>
        <authorList>
            <person name="Gomila M."/>
            <person name="Lalucat J."/>
        </authorList>
    </citation>
    <scope>NUCLEOTIDE SEQUENCE</scope>
    <source>
        <strain evidence="2">CCUG 52575</strain>
    </source>
</reference>
<sequence>MARIRRLEIRNFRSIKSLDWAPSAGINCLIGPGDSGKSTILDAIDLCLGARRSVGIADTDFYGLAVTEPIVITVTLGGLSDELLSLEAYGEFLRGHDAATGQIEPEPRADIETALTLRLEVGADLEPSWQLYSERAQEQGLERGLAWKHRAALAPARIGNYASTHLSWSRSSVLNRLTDERPDLGAELARAARDARTGFGNQAGAQFAETLQVVTRTATALGVPVGQAQAMLDAHAVSIGDGAIALHSQAGIPLRSLGTGSARLLMAGLQREAAQAATIALVDEVEFGLEPHRLKRLLDSLGAKDANLPLQVFMTTHSPVSLRELSGNQLFIVRREGERHVVRPAGVTDQVQGILRADPEAFLAKSILVCEGASEIGLARGIDQYGVEDHNQTSFFALGGAYVNAGGSTPDLCLEKALVMRRLGYDVAAFIDADKAPTPALLATLAAEGVVLLMWRTGRALEDELFISMSDAAIDSLLHYAIERIGRDGVAEHIRSKSEGQRTLEAIEGERAAQGVYAAPTRELLGRAARVSKNGWFKSVSAYQHVGRRIVGPQLQNAEPGFVDVMNRLWAWTHAA</sequence>
<dbReference type="GO" id="GO:0005524">
    <property type="term" value="F:ATP binding"/>
    <property type="evidence" value="ECO:0007669"/>
    <property type="project" value="InterPro"/>
</dbReference>
<comment type="caution">
    <text evidence="2">The sequence shown here is derived from an EMBL/GenBank/DDBJ whole genome shotgun (WGS) entry which is preliminary data.</text>
</comment>
<keyword evidence="3" id="KW-1185">Reference proteome</keyword>
<dbReference type="EMBL" id="SGUG01000073">
    <property type="protein sequence ID" value="MDG0865389.1"/>
    <property type="molecule type" value="Genomic_DNA"/>
</dbReference>
<organism evidence="2 3">
    <name type="scientific">Pelomonas aquatica</name>
    <dbReference type="NCBI Taxonomy" id="431058"/>
    <lineage>
        <taxon>Bacteria</taxon>
        <taxon>Pseudomonadati</taxon>
        <taxon>Pseudomonadota</taxon>
        <taxon>Betaproteobacteria</taxon>
        <taxon>Burkholderiales</taxon>
        <taxon>Sphaerotilaceae</taxon>
        <taxon>Roseateles</taxon>
    </lineage>
</organism>
<name>A0A9X4LM72_9BURK</name>
<gene>
    <name evidence="2" type="ORF">EXJ73_23295</name>
</gene>
<keyword evidence="2" id="KW-0378">Hydrolase</keyword>
<proteinExistence type="predicted"/>
<dbReference type="SUPFAM" id="SSF52540">
    <property type="entry name" value="P-loop containing nucleoside triphosphate hydrolases"/>
    <property type="match status" value="1"/>
</dbReference>
<dbReference type="InterPro" id="IPR027417">
    <property type="entry name" value="P-loop_NTPase"/>
</dbReference>
<dbReference type="Gene3D" id="3.40.50.300">
    <property type="entry name" value="P-loop containing nucleotide triphosphate hydrolases"/>
    <property type="match status" value="1"/>
</dbReference>
<dbReference type="GO" id="GO:0004519">
    <property type="term" value="F:endonuclease activity"/>
    <property type="evidence" value="ECO:0007669"/>
    <property type="project" value="UniProtKB-KW"/>
</dbReference>
<evidence type="ECO:0000313" key="2">
    <source>
        <dbReference type="EMBL" id="MDG0865389.1"/>
    </source>
</evidence>
<protein>
    <submittedName>
        <fullName evidence="2">ATP-dependent endonuclease</fullName>
    </submittedName>
</protein>
<dbReference type="GO" id="GO:0016887">
    <property type="term" value="F:ATP hydrolysis activity"/>
    <property type="evidence" value="ECO:0007669"/>
    <property type="project" value="InterPro"/>
</dbReference>
<accession>A0A9X4LM72</accession>
<dbReference type="AlphaFoldDB" id="A0A9X4LM72"/>
<dbReference type="PANTHER" id="PTHR43581:SF4">
    <property type="entry name" value="ATP_GTP PHOSPHATASE"/>
    <property type="match status" value="1"/>
</dbReference>
<dbReference type="RefSeq" id="WP_268150294.1">
    <property type="nucleotide sequence ID" value="NZ_JAPPUW010000008.1"/>
</dbReference>
<evidence type="ECO:0000313" key="3">
    <source>
        <dbReference type="Proteomes" id="UP001152766"/>
    </source>
</evidence>
<evidence type="ECO:0000259" key="1">
    <source>
        <dbReference type="Pfam" id="PF13304"/>
    </source>
</evidence>
<feature type="domain" description="ATPase AAA-type core" evidence="1">
    <location>
        <begin position="26"/>
        <end position="322"/>
    </location>
</feature>
<keyword evidence="2" id="KW-0540">Nuclease</keyword>
<dbReference type="InterPro" id="IPR051396">
    <property type="entry name" value="Bact_Antivir_Def_Nuclease"/>
</dbReference>
<dbReference type="PANTHER" id="PTHR43581">
    <property type="entry name" value="ATP/GTP PHOSPHATASE"/>
    <property type="match status" value="1"/>
</dbReference>
<keyword evidence="2" id="KW-0255">Endonuclease</keyword>
<dbReference type="Proteomes" id="UP001152766">
    <property type="component" value="Unassembled WGS sequence"/>
</dbReference>